<evidence type="ECO:0000313" key="3">
    <source>
        <dbReference type="Proteomes" id="UP001197247"/>
    </source>
</evidence>
<dbReference type="RefSeq" id="WP_214154573.1">
    <property type="nucleotide sequence ID" value="NZ_JAHBAY010000002.1"/>
</dbReference>
<proteinExistence type="predicted"/>
<keyword evidence="1" id="KW-0812">Transmembrane</keyword>
<keyword evidence="1" id="KW-1133">Transmembrane helix</keyword>
<evidence type="ECO:0000313" key="2">
    <source>
        <dbReference type="EMBL" id="MBT0768272.1"/>
    </source>
</evidence>
<name>A0ABS5TB30_9ACTN</name>
<comment type="caution">
    <text evidence="2">The sequence shown here is derived from an EMBL/GenBank/DDBJ whole genome shotgun (WGS) entry which is preliminary data.</text>
</comment>
<evidence type="ECO:0000256" key="1">
    <source>
        <dbReference type="SAM" id="Phobius"/>
    </source>
</evidence>
<sequence length="431" mass="46692">MTAPTLTSSTRRAAWQDLVGLGLYREAAELLSADEPAERVDGVRTALLAGELPMAQRFLRALGGNAGRPGLYELLEGCVALAAGDAGQLDATERILAQTEAGPEDFGVFAVVAAPYDLYRAGVAAQAAIDTGPAVIAVVAAAEAAEGDPVQAFVRLESVGPTPGDDPVRRTLHLLNRHGRHDAAQGLVALAVQVPGLTRERRAYWANLAEQVIPVRRWDRTLRVLRWMVGPVLILLFRLFGVIIWLGLTYAWTRWVPLPGLDRETSLLVRGYRSRQWRSVELNARDMIVFLGGGLAGMVASAGLGRNASDTVLAFLLLGGLIVGSLSAVTVRRVVLPRRRERRALARHQESLRDLRCRCLPVAWFLGPDTRYYVDHHLAPVGQVAPGGSWRVLGCSQTGAVFLDWPAAATTVRAQHLLAPLESEPTVNPYL</sequence>
<feature type="transmembrane region" description="Helical" evidence="1">
    <location>
        <begin position="224"/>
        <end position="248"/>
    </location>
</feature>
<dbReference type="Proteomes" id="UP001197247">
    <property type="component" value="Unassembled WGS sequence"/>
</dbReference>
<dbReference type="EMBL" id="JAHBAY010000002">
    <property type="protein sequence ID" value="MBT0768272.1"/>
    <property type="molecule type" value="Genomic_DNA"/>
</dbReference>
<keyword evidence="3" id="KW-1185">Reference proteome</keyword>
<keyword evidence="1" id="KW-0472">Membrane</keyword>
<protein>
    <submittedName>
        <fullName evidence="2">Uncharacterized protein</fullName>
    </submittedName>
</protein>
<feature type="transmembrane region" description="Helical" evidence="1">
    <location>
        <begin position="287"/>
        <end position="305"/>
    </location>
</feature>
<organism evidence="2 3">
    <name type="scientific">Kineosporia corallincola</name>
    <dbReference type="NCBI Taxonomy" id="2835133"/>
    <lineage>
        <taxon>Bacteria</taxon>
        <taxon>Bacillati</taxon>
        <taxon>Actinomycetota</taxon>
        <taxon>Actinomycetes</taxon>
        <taxon>Kineosporiales</taxon>
        <taxon>Kineosporiaceae</taxon>
        <taxon>Kineosporia</taxon>
    </lineage>
</organism>
<feature type="transmembrane region" description="Helical" evidence="1">
    <location>
        <begin position="311"/>
        <end position="335"/>
    </location>
</feature>
<accession>A0ABS5TB30</accession>
<gene>
    <name evidence="2" type="ORF">KIH74_05020</name>
</gene>
<reference evidence="2 3" key="1">
    <citation type="submission" date="2021-05" db="EMBL/GenBank/DDBJ databases">
        <title>Kineosporia and Streptomyces sp. nov. two new marine actinobacteria isolated from Coral.</title>
        <authorList>
            <person name="Buangrab K."/>
            <person name="Sutthacheep M."/>
            <person name="Yeemin T."/>
            <person name="Harunari E."/>
            <person name="Igarashi Y."/>
            <person name="Kanchanasin P."/>
            <person name="Tanasupawat S."/>
            <person name="Phongsopitanun W."/>
        </authorList>
    </citation>
    <scope>NUCLEOTIDE SEQUENCE [LARGE SCALE GENOMIC DNA]</scope>
    <source>
        <strain evidence="2 3">J2-2</strain>
    </source>
</reference>